<dbReference type="STRING" id="759914.BP951000_1135"/>
<evidence type="ECO:0000313" key="11">
    <source>
        <dbReference type="EMBL" id="ADK31125.1"/>
    </source>
</evidence>
<dbReference type="KEGG" id="bpo:BP951000_1135"/>
<sequence>MKTIILFIDNIHKFICKFFVNIATVTLIIMTISVVVQVVLRYFLKSPLRWVEEFAVYLMVWMSYLCLPYLVYADKNVVMELIYGRFKNTKIKYIFDIVYICFIVFIAVVYFPFSITSFQQGMSINANLLPISLAVVRIVMPISLFFTITVSLQKLIVSLCYLFNVDYANLFLQDPFASSEEDDSNKN</sequence>
<dbReference type="EMBL" id="CP002025">
    <property type="protein sequence ID" value="ADK31125.1"/>
    <property type="molecule type" value="Genomic_DNA"/>
</dbReference>
<evidence type="ECO:0000313" key="12">
    <source>
        <dbReference type="Proteomes" id="UP000000332"/>
    </source>
</evidence>
<comment type="subcellular location">
    <subcellularLocation>
        <location evidence="1">Cell inner membrane</location>
        <topology evidence="1">Multi-pass membrane protein</topology>
    </subcellularLocation>
</comment>
<evidence type="ECO:0000256" key="8">
    <source>
        <dbReference type="ARBA" id="ARBA00038436"/>
    </source>
</evidence>
<dbReference type="Pfam" id="PF04290">
    <property type="entry name" value="DctQ"/>
    <property type="match status" value="1"/>
</dbReference>
<dbReference type="RefSeq" id="WP_013244078.1">
    <property type="nucleotide sequence ID" value="NC_014330.1"/>
</dbReference>
<dbReference type="InterPro" id="IPR055348">
    <property type="entry name" value="DctQ"/>
</dbReference>
<proteinExistence type="inferred from homology"/>
<dbReference type="eggNOG" id="COG3090">
    <property type="taxonomic scope" value="Bacteria"/>
</dbReference>
<feature type="transmembrane region" description="Helical" evidence="9">
    <location>
        <begin position="18"/>
        <end position="42"/>
    </location>
</feature>
<evidence type="ECO:0000259" key="10">
    <source>
        <dbReference type="Pfam" id="PF04290"/>
    </source>
</evidence>
<evidence type="ECO:0000256" key="2">
    <source>
        <dbReference type="ARBA" id="ARBA00022448"/>
    </source>
</evidence>
<dbReference type="InParanoid" id="D8IDA2"/>
<gene>
    <name evidence="11" type="primary">dctQ</name>
    <name evidence="11" type="ordered locus">BP951000_1135</name>
</gene>
<keyword evidence="3" id="KW-1003">Cell membrane</keyword>
<keyword evidence="7 9" id="KW-0472">Membrane</keyword>
<reference evidence="11 12" key="1">
    <citation type="journal article" date="2010" name="PLoS ONE">
        <title>The complete genome sequence of the pathogenic intestinal spirochete Brachyspira pilosicoli and comparison with other Brachyspira genomes.</title>
        <authorList>
            <person name="Wanchanthuek P."/>
            <person name="Bellgard M.I."/>
            <person name="La T."/>
            <person name="Ryan K."/>
            <person name="Moolhuijzen P."/>
            <person name="Chapman B."/>
            <person name="Black M."/>
            <person name="Schibeci D."/>
            <person name="Hunter A."/>
            <person name="Barrero R."/>
            <person name="Phillips N.D."/>
            <person name="Hampson D.J."/>
        </authorList>
    </citation>
    <scope>NUCLEOTIDE SEQUENCE [LARGE SCALE GENOMIC DNA]</scope>
    <source>
        <strain evidence="12">ATCC BAA-1826 / 95/1000</strain>
    </source>
</reference>
<feature type="domain" description="Tripartite ATP-independent periplasmic transporters DctQ component" evidence="10">
    <location>
        <begin position="30"/>
        <end position="158"/>
    </location>
</feature>
<dbReference type="InterPro" id="IPR007387">
    <property type="entry name" value="TRAP_DctQ"/>
</dbReference>
<evidence type="ECO:0000256" key="5">
    <source>
        <dbReference type="ARBA" id="ARBA00022692"/>
    </source>
</evidence>
<feature type="transmembrane region" description="Helical" evidence="9">
    <location>
        <begin position="131"/>
        <end position="152"/>
    </location>
</feature>
<dbReference type="HOGENOM" id="CLU_086356_9_4_12"/>
<evidence type="ECO:0000256" key="3">
    <source>
        <dbReference type="ARBA" id="ARBA00022475"/>
    </source>
</evidence>
<evidence type="ECO:0000256" key="7">
    <source>
        <dbReference type="ARBA" id="ARBA00023136"/>
    </source>
</evidence>
<dbReference type="GeneID" id="56439700"/>
<comment type="similarity">
    <text evidence="8">Belongs to the TRAP transporter small permease family.</text>
</comment>
<keyword evidence="2" id="KW-0813">Transport</keyword>
<keyword evidence="12" id="KW-1185">Reference proteome</keyword>
<dbReference type="PANTHER" id="PTHR35011">
    <property type="entry name" value="2,3-DIKETO-L-GULONATE TRAP TRANSPORTER SMALL PERMEASE PROTEIN YIAM"/>
    <property type="match status" value="1"/>
</dbReference>
<protein>
    <submittedName>
        <fullName evidence="11">Putative tripartite ATP-independent periplasmic transporter, DctQ subunit</fullName>
    </submittedName>
</protein>
<feature type="transmembrane region" description="Helical" evidence="9">
    <location>
        <begin position="54"/>
        <end position="72"/>
    </location>
</feature>
<evidence type="ECO:0000256" key="9">
    <source>
        <dbReference type="SAM" id="Phobius"/>
    </source>
</evidence>
<accession>D8IDA2</accession>
<evidence type="ECO:0000256" key="6">
    <source>
        <dbReference type="ARBA" id="ARBA00022989"/>
    </source>
</evidence>
<keyword evidence="6 9" id="KW-1133">Transmembrane helix</keyword>
<dbReference type="GO" id="GO:0005886">
    <property type="term" value="C:plasma membrane"/>
    <property type="evidence" value="ECO:0007669"/>
    <property type="project" value="UniProtKB-SubCell"/>
</dbReference>
<evidence type="ECO:0000256" key="1">
    <source>
        <dbReference type="ARBA" id="ARBA00004429"/>
    </source>
</evidence>
<keyword evidence="4" id="KW-0997">Cell inner membrane</keyword>
<dbReference type="PANTHER" id="PTHR35011:SF2">
    <property type="entry name" value="2,3-DIKETO-L-GULONATE TRAP TRANSPORTER SMALL PERMEASE PROTEIN YIAM"/>
    <property type="match status" value="1"/>
</dbReference>
<organism evidence="11 12">
    <name type="scientific">Brachyspira pilosicoli (strain ATCC BAA-1826 / 95/1000)</name>
    <dbReference type="NCBI Taxonomy" id="759914"/>
    <lineage>
        <taxon>Bacteria</taxon>
        <taxon>Pseudomonadati</taxon>
        <taxon>Spirochaetota</taxon>
        <taxon>Spirochaetia</taxon>
        <taxon>Brachyspirales</taxon>
        <taxon>Brachyspiraceae</taxon>
        <taxon>Brachyspira</taxon>
    </lineage>
</organism>
<evidence type="ECO:0000256" key="4">
    <source>
        <dbReference type="ARBA" id="ARBA00022519"/>
    </source>
</evidence>
<feature type="transmembrane region" description="Helical" evidence="9">
    <location>
        <begin position="93"/>
        <end position="111"/>
    </location>
</feature>
<dbReference type="GO" id="GO:0022857">
    <property type="term" value="F:transmembrane transporter activity"/>
    <property type="evidence" value="ECO:0007669"/>
    <property type="project" value="TreeGrafter"/>
</dbReference>
<dbReference type="GO" id="GO:0015740">
    <property type="term" value="P:C4-dicarboxylate transport"/>
    <property type="evidence" value="ECO:0007669"/>
    <property type="project" value="TreeGrafter"/>
</dbReference>
<dbReference type="Proteomes" id="UP000000332">
    <property type="component" value="Chromosome"/>
</dbReference>
<dbReference type="AlphaFoldDB" id="D8IDA2"/>
<name>D8IDA2_BRAP9</name>
<keyword evidence="5 9" id="KW-0812">Transmembrane</keyword>